<name>A0ABQ3EZ37_9ACTN</name>
<evidence type="ECO:0000313" key="3">
    <source>
        <dbReference type="Proteomes" id="UP000642673"/>
    </source>
</evidence>
<gene>
    <name evidence="2" type="ORF">GCM10010347_42890</name>
</gene>
<comment type="caution">
    <text evidence="2">The sequence shown here is derived from an EMBL/GenBank/DDBJ whole genome shotgun (WGS) entry which is preliminary data.</text>
</comment>
<accession>A0ABQ3EZ37</accession>
<feature type="region of interest" description="Disordered" evidence="1">
    <location>
        <begin position="1"/>
        <end position="24"/>
    </location>
</feature>
<protein>
    <submittedName>
        <fullName evidence="2">Uncharacterized protein</fullName>
    </submittedName>
</protein>
<proteinExistence type="predicted"/>
<reference evidence="3" key="1">
    <citation type="journal article" date="2019" name="Int. J. Syst. Evol. Microbiol.">
        <title>The Global Catalogue of Microorganisms (GCM) 10K type strain sequencing project: providing services to taxonomists for standard genome sequencing and annotation.</title>
        <authorList>
            <consortium name="The Broad Institute Genomics Platform"/>
            <consortium name="The Broad Institute Genome Sequencing Center for Infectious Disease"/>
            <person name="Wu L."/>
            <person name="Ma J."/>
        </authorList>
    </citation>
    <scope>NUCLEOTIDE SEQUENCE [LARGE SCALE GENOMIC DNA]</scope>
    <source>
        <strain evidence="3">JCM 4738</strain>
    </source>
</reference>
<sequence>MRGRAHVVDLHPGAGSDLPPRPPRLHIARRETFTLTDQIRTIDIDAQYVIGDPGDHLVKTDVAQVEFALARLLQLHAEPDL</sequence>
<dbReference type="Proteomes" id="UP000642673">
    <property type="component" value="Unassembled WGS sequence"/>
</dbReference>
<evidence type="ECO:0000256" key="1">
    <source>
        <dbReference type="SAM" id="MobiDB-lite"/>
    </source>
</evidence>
<organism evidence="2 3">
    <name type="scientific">Streptomyces cirratus</name>
    <dbReference type="NCBI Taxonomy" id="68187"/>
    <lineage>
        <taxon>Bacteria</taxon>
        <taxon>Bacillati</taxon>
        <taxon>Actinomycetota</taxon>
        <taxon>Actinomycetes</taxon>
        <taxon>Kitasatosporales</taxon>
        <taxon>Streptomycetaceae</taxon>
        <taxon>Streptomyces</taxon>
    </lineage>
</organism>
<dbReference type="EMBL" id="BMVP01000008">
    <property type="protein sequence ID" value="GHB68203.1"/>
    <property type="molecule type" value="Genomic_DNA"/>
</dbReference>
<keyword evidence="3" id="KW-1185">Reference proteome</keyword>
<evidence type="ECO:0000313" key="2">
    <source>
        <dbReference type="EMBL" id="GHB68203.1"/>
    </source>
</evidence>